<evidence type="ECO:0000313" key="1">
    <source>
        <dbReference type="EMBL" id="UJG40897.1"/>
    </source>
</evidence>
<reference evidence="1" key="1">
    <citation type="journal article" date="2022" name="Nat. Microbiol.">
        <title>Unique mobile elements and scalable gene flow at the prokaryote-eukaryote boundary revealed by circularized Asgard archaea genomes.</title>
        <authorList>
            <person name="Wu F."/>
            <person name="Speth D.R."/>
            <person name="Philosof A."/>
            <person name="Cremiere A."/>
            <person name="Narayanan A."/>
            <person name="Barco R.A."/>
            <person name="Connon S.A."/>
            <person name="Amend J.P."/>
            <person name="Antoshechkin I.A."/>
            <person name="Orphan V.J."/>
        </authorList>
    </citation>
    <scope>NUCLEOTIDE SEQUENCE</scope>
    <source>
        <strain evidence="1">PM71</strain>
    </source>
</reference>
<accession>A0A9Y1BL71</accession>
<protein>
    <submittedName>
        <fullName evidence="1">Uncharacterized protein</fullName>
    </submittedName>
</protein>
<dbReference type="EMBL" id="CP084166">
    <property type="protein sequence ID" value="UJG40897.1"/>
    <property type="molecule type" value="Genomic_DNA"/>
</dbReference>
<gene>
    <name evidence="1" type="ORF">K9W45_00215</name>
</gene>
<proteinExistence type="predicted"/>
<dbReference type="AlphaFoldDB" id="A0A9Y1BL71"/>
<sequence>MSLVHPFAKSIIQNCQKDNSWLIMLKWSKIDEVKKILEDRCDFISSVGSFILKYKYKGVDISFYKNGKLIFTNVENIEIIIKDLLG</sequence>
<organism evidence="1">
    <name type="scientific">Candidatus Heimdallarchaeum aukensis</name>
    <dbReference type="NCBI Taxonomy" id="2876573"/>
    <lineage>
        <taxon>Archaea</taxon>
        <taxon>Promethearchaeati</taxon>
        <taxon>Candidatus Heimdallarchaeota</taxon>
        <taxon>Candidatus Heimdallarchaeia (ex Rinke et al. 2021) (nom. nud.)</taxon>
        <taxon>Candidatus Heimdallarchaeales</taxon>
        <taxon>Candidatus Heimdallarchaeaceae</taxon>
        <taxon>Candidatus Heimdallarchaeum</taxon>
    </lineage>
</organism>
<dbReference type="Proteomes" id="UP001201020">
    <property type="component" value="Chromosome"/>
</dbReference>
<name>A0A9Y1BL71_9ARCH</name>